<dbReference type="OrthoDB" id="442064at2"/>
<dbReference type="AlphaFoldDB" id="A0A318HUA7"/>
<dbReference type="Proteomes" id="UP000248314">
    <property type="component" value="Unassembled WGS sequence"/>
</dbReference>
<dbReference type="STRING" id="1122991.GCA_000613445_00214"/>
<evidence type="ECO:0000313" key="6">
    <source>
        <dbReference type="Proteomes" id="UP000248314"/>
    </source>
</evidence>
<gene>
    <name evidence="5" type="ORF">EJ73_02740</name>
</gene>
<evidence type="ECO:0000259" key="4">
    <source>
        <dbReference type="Pfam" id="PF22335"/>
    </source>
</evidence>
<dbReference type="InterPro" id="IPR054767">
    <property type="entry name" value="Cas10-Cmr2_palm2"/>
</dbReference>
<dbReference type="RefSeq" id="WP_025817661.1">
    <property type="nucleotide sequence ID" value="NZ_BAIZ01000077.1"/>
</dbReference>
<dbReference type="GO" id="GO:0051607">
    <property type="term" value="P:defense response to virus"/>
    <property type="evidence" value="ECO:0007669"/>
    <property type="project" value="UniProtKB-KW"/>
</dbReference>
<keyword evidence="6" id="KW-1185">Reference proteome</keyword>
<protein>
    <recommendedName>
        <fullName evidence="4">Cas10/Cmr2 second palm domain-containing protein</fullName>
    </recommendedName>
</protein>
<feature type="domain" description="Cas10/Cmr2 second palm" evidence="4">
    <location>
        <begin position="206"/>
        <end position="354"/>
    </location>
</feature>
<keyword evidence="2" id="KW-0051">Antiviral defense</keyword>
<organism evidence="5 6">
    <name type="scientific">Hoylesella shahii DSM 15611 = JCM 12083</name>
    <dbReference type="NCBI Taxonomy" id="1122991"/>
    <lineage>
        <taxon>Bacteria</taxon>
        <taxon>Pseudomonadati</taxon>
        <taxon>Bacteroidota</taxon>
        <taxon>Bacteroidia</taxon>
        <taxon>Bacteroidales</taxon>
        <taxon>Prevotellaceae</taxon>
        <taxon>Hoylesella</taxon>
    </lineage>
</organism>
<proteinExistence type="predicted"/>
<evidence type="ECO:0000256" key="2">
    <source>
        <dbReference type="ARBA" id="ARBA00023118"/>
    </source>
</evidence>
<dbReference type="Gene3D" id="3.30.70.270">
    <property type="match status" value="1"/>
</dbReference>
<dbReference type="Pfam" id="PF22335">
    <property type="entry name" value="Cas10-Cmr2_palm2"/>
    <property type="match status" value="1"/>
</dbReference>
<evidence type="ECO:0000313" key="5">
    <source>
        <dbReference type="EMBL" id="PXX16634.1"/>
    </source>
</evidence>
<comment type="caution">
    <text evidence="5">The sequence shown here is derived from an EMBL/GenBank/DDBJ whole genome shotgun (WGS) entry which is preliminary data.</text>
</comment>
<evidence type="ECO:0000256" key="1">
    <source>
        <dbReference type="ARBA" id="ARBA00022741"/>
    </source>
</evidence>
<name>A0A318HUA7_9BACT</name>
<evidence type="ECO:0000256" key="3">
    <source>
        <dbReference type="SAM" id="MobiDB-lite"/>
    </source>
</evidence>
<feature type="region of interest" description="Disordered" evidence="3">
    <location>
        <begin position="383"/>
        <end position="404"/>
    </location>
</feature>
<reference evidence="5 6" key="1">
    <citation type="submission" date="2018-05" db="EMBL/GenBank/DDBJ databases">
        <title>Genomic Encyclopedia of Type Strains, Phase I: the one thousand microbial genomes (KMG-I) project.</title>
        <authorList>
            <person name="Kyrpides N."/>
        </authorList>
    </citation>
    <scope>NUCLEOTIDE SEQUENCE [LARGE SCALE GENOMIC DNA]</scope>
    <source>
        <strain evidence="5 6">DSM 15611</strain>
    </source>
</reference>
<sequence>MGKYLYGASVQGIQSFIFQTNQLNDISGASELVENICTKKFKETVGNGFNEKSNAVIMAAGNVKYVFDTREQCQHVVRNFPRMVQECAPGITFSQAVVKFDDEKHFEKAVEELEKKLKTQRNLHQTPLEVGMLGCKRAPKTGMPVVKIWNGEELDAATYAKRVARKDCGNRLYIKSMVGETNMGENDFKFKEELNIKDLTEKNDWIAIVHIDGNGLGTVVQKLGKEREKFREFSYQLDQATTKAANKAFETIKAQENFSLDKLPFSPVVLGGDDLTVIIRGDLAMPYAQKFITEFERETSQGEMKSLLSKANMNKLTACGGIAYIKASFPFYYGYKLAEELCLAAKTDAKAKDKLNVPSCLMFHKMQDSFVLSYKDIKERELELKPKDNSKDKAANNGQNTPATPKKTLCFGPYYLDEQVGYKTINDLERMVKELGKAENEGLKTGVRQWLSLMHENEEAAAQRLQRLESLTSNKKLLLNLTTPATRTHVNNAGKEEQEEHYAAYDVLAYYTINNQQTND</sequence>
<dbReference type="EMBL" id="QJJX01000061">
    <property type="protein sequence ID" value="PXX16634.1"/>
    <property type="molecule type" value="Genomic_DNA"/>
</dbReference>
<feature type="compositionally biased region" description="Basic and acidic residues" evidence="3">
    <location>
        <begin position="383"/>
        <end position="394"/>
    </location>
</feature>
<keyword evidence="1" id="KW-0547">Nucleotide-binding</keyword>
<accession>A0A318HUA7</accession>
<dbReference type="InterPro" id="IPR043128">
    <property type="entry name" value="Rev_trsase/Diguanyl_cyclase"/>
</dbReference>
<dbReference type="GO" id="GO:0000166">
    <property type="term" value="F:nucleotide binding"/>
    <property type="evidence" value="ECO:0007669"/>
    <property type="project" value="UniProtKB-KW"/>
</dbReference>